<dbReference type="AlphaFoldDB" id="A0A0E9TJ84"/>
<proteinExistence type="predicted"/>
<sequence length="30" mass="3235">MPSYTGLPPHLARSLLLSTSHVILPSLAYV</sequence>
<evidence type="ECO:0000313" key="1">
    <source>
        <dbReference type="EMBL" id="JAH52955.1"/>
    </source>
</evidence>
<organism evidence="1">
    <name type="scientific">Anguilla anguilla</name>
    <name type="common">European freshwater eel</name>
    <name type="synonym">Muraena anguilla</name>
    <dbReference type="NCBI Taxonomy" id="7936"/>
    <lineage>
        <taxon>Eukaryota</taxon>
        <taxon>Metazoa</taxon>
        <taxon>Chordata</taxon>
        <taxon>Craniata</taxon>
        <taxon>Vertebrata</taxon>
        <taxon>Euteleostomi</taxon>
        <taxon>Actinopterygii</taxon>
        <taxon>Neopterygii</taxon>
        <taxon>Teleostei</taxon>
        <taxon>Anguilliformes</taxon>
        <taxon>Anguillidae</taxon>
        <taxon>Anguilla</taxon>
    </lineage>
</organism>
<name>A0A0E9TJ84_ANGAN</name>
<accession>A0A0E9TJ84</accession>
<dbReference type="EMBL" id="GBXM01055622">
    <property type="protein sequence ID" value="JAH52955.1"/>
    <property type="molecule type" value="Transcribed_RNA"/>
</dbReference>
<reference evidence="1" key="2">
    <citation type="journal article" date="2015" name="Fish Shellfish Immunol.">
        <title>Early steps in the European eel (Anguilla anguilla)-Vibrio vulnificus interaction in the gills: Role of the RtxA13 toxin.</title>
        <authorList>
            <person name="Callol A."/>
            <person name="Pajuelo D."/>
            <person name="Ebbesson L."/>
            <person name="Teles M."/>
            <person name="MacKenzie S."/>
            <person name="Amaro C."/>
        </authorList>
    </citation>
    <scope>NUCLEOTIDE SEQUENCE</scope>
</reference>
<reference evidence="1" key="1">
    <citation type="submission" date="2014-11" db="EMBL/GenBank/DDBJ databases">
        <authorList>
            <person name="Amaro Gonzalez C."/>
        </authorList>
    </citation>
    <scope>NUCLEOTIDE SEQUENCE</scope>
</reference>
<protein>
    <submittedName>
        <fullName evidence="1">Uncharacterized protein</fullName>
    </submittedName>
</protein>